<protein>
    <submittedName>
        <fullName evidence="2">Uncharacterized protein</fullName>
    </submittedName>
</protein>
<reference evidence="2 3" key="1">
    <citation type="journal article" date="2018" name="Nat. Ecol. Evol.">
        <title>Pezizomycetes genomes reveal the molecular basis of ectomycorrhizal truffle lifestyle.</title>
        <authorList>
            <person name="Murat C."/>
            <person name="Payen T."/>
            <person name="Noel B."/>
            <person name="Kuo A."/>
            <person name="Morin E."/>
            <person name="Chen J."/>
            <person name="Kohler A."/>
            <person name="Krizsan K."/>
            <person name="Balestrini R."/>
            <person name="Da Silva C."/>
            <person name="Montanini B."/>
            <person name="Hainaut M."/>
            <person name="Levati E."/>
            <person name="Barry K.W."/>
            <person name="Belfiori B."/>
            <person name="Cichocki N."/>
            <person name="Clum A."/>
            <person name="Dockter R.B."/>
            <person name="Fauchery L."/>
            <person name="Guy J."/>
            <person name="Iotti M."/>
            <person name="Le Tacon F."/>
            <person name="Lindquist E.A."/>
            <person name="Lipzen A."/>
            <person name="Malagnac F."/>
            <person name="Mello A."/>
            <person name="Molinier V."/>
            <person name="Miyauchi S."/>
            <person name="Poulain J."/>
            <person name="Riccioni C."/>
            <person name="Rubini A."/>
            <person name="Sitrit Y."/>
            <person name="Splivallo R."/>
            <person name="Traeger S."/>
            <person name="Wang M."/>
            <person name="Zifcakova L."/>
            <person name="Wipf D."/>
            <person name="Zambonelli A."/>
            <person name="Paolocci F."/>
            <person name="Nowrousian M."/>
            <person name="Ottonello S."/>
            <person name="Baldrian P."/>
            <person name="Spatafora J.W."/>
            <person name="Henrissat B."/>
            <person name="Nagy L.G."/>
            <person name="Aury J.M."/>
            <person name="Wincker P."/>
            <person name="Grigoriev I.V."/>
            <person name="Bonfante P."/>
            <person name="Martin F.M."/>
        </authorList>
    </citation>
    <scope>NUCLEOTIDE SEQUENCE [LARGE SCALE GENOMIC DNA]</scope>
    <source>
        <strain evidence="2 3">ATCC MYA-4762</strain>
    </source>
</reference>
<evidence type="ECO:0000256" key="1">
    <source>
        <dbReference type="SAM" id="MobiDB-lite"/>
    </source>
</evidence>
<dbReference type="AlphaFoldDB" id="A0A3N4M8H0"/>
<sequence>MAASEATIHVDSCTRCVSTTFDKMKEYKVVSRTLFGHPTAATAGLWGENLNDVEGNEVEHCAGKSGEAATQGTPVPGGLCKEEEAVPLHRPNNPAEPSSQSHKINLINLGKEHLDKSLETFLSADEGIYATQLLKEYANVGTQKQGAQDAPKRDISCTHNSQASVQDDKEILNITPAFRQLFLTMENLSKHRRFRPANPGSGAGVSACTSAPNKPLATTGLPSSTSVPGSTTSVREEPLLRRYQWHTTSTKRHAGATVTPASAPDEAQVIPVTTKSEEIKLVAMHLRHILLGTLTKDVGELVLSSYKMSVERFCHDAARLLEKRLHHQGEGLQMHGDIKGRQFEDLSGLVMRRWVLMIRVLERGCKRRKRGEGSGTKANLGSHTWG</sequence>
<dbReference type="EMBL" id="ML121528">
    <property type="protein sequence ID" value="RPB29012.1"/>
    <property type="molecule type" value="Genomic_DNA"/>
</dbReference>
<feature type="region of interest" description="Disordered" evidence="1">
    <location>
        <begin position="197"/>
        <end position="234"/>
    </location>
</feature>
<dbReference type="OrthoDB" id="5463557at2759"/>
<organism evidence="2 3">
    <name type="scientific">Terfezia boudieri ATCC MYA-4762</name>
    <dbReference type="NCBI Taxonomy" id="1051890"/>
    <lineage>
        <taxon>Eukaryota</taxon>
        <taxon>Fungi</taxon>
        <taxon>Dikarya</taxon>
        <taxon>Ascomycota</taxon>
        <taxon>Pezizomycotina</taxon>
        <taxon>Pezizomycetes</taxon>
        <taxon>Pezizales</taxon>
        <taxon>Pezizaceae</taxon>
        <taxon>Terfezia</taxon>
    </lineage>
</organism>
<accession>A0A3N4M8H0</accession>
<gene>
    <name evidence="2" type="ORF">L211DRAFT_881593</name>
</gene>
<proteinExistence type="predicted"/>
<feature type="compositionally biased region" description="Low complexity" evidence="1">
    <location>
        <begin position="218"/>
        <end position="233"/>
    </location>
</feature>
<dbReference type="Proteomes" id="UP000267821">
    <property type="component" value="Unassembled WGS sequence"/>
</dbReference>
<keyword evidence="3" id="KW-1185">Reference proteome</keyword>
<evidence type="ECO:0000313" key="3">
    <source>
        <dbReference type="Proteomes" id="UP000267821"/>
    </source>
</evidence>
<name>A0A3N4M8H0_9PEZI</name>
<evidence type="ECO:0000313" key="2">
    <source>
        <dbReference type="EMBL" id="RPB29012.1"/>
    </source>
</evidence>
<dbReference type="InParanoid" id="A0A3N4M8H0"/>